<dbReference type="InterPro" id="IPR041219">
    <property type="entry name" value="Phage_lysozyme2"/>
</dbReference>
<dbReference type="Pfam" id="PF18013">
    <property type="entry name" value="Phage_lysozyme2"/>
    <property type="match status" value="1"/>
</dbReference>
<dbReference type="Gene3D" id="3.90.1720.10">
    <property type="entry name" value="endopeptidase domain like (from Nostoc punctiforme)"/>
    <property type="match status" value="1"/>
</dbReference>
<feature type="domain" description="Peptidase C51" evidence="1">
    <location>
        <begin position="223"/>
        <end position="351"/>
    </location>
</feature>
<evidence type="ECO:0000313" key="3">
    <source>
        <dbReference type="Proteomes" id="UP000501945"/>
    </source>
</evidence>
<dbReference type="Pfam" id="PF05257">
    <property type="entry name" value="CHAP"/>
    <property type="match status" value="1"/>
</dbReference>
<gene>
    <name evidence="2" type="ORF">GU336_10450</name>
</gene>
<sequence>MKKKKHLFLIGMFIPIFFIFLLVIVAGGTSSSADSFSSSAGSLNITSKDLASKANISEEKAQNVIDIANYLMSKERFSIQGASGALAVAERESGFDPEAENIAGGVAGIFQWSGWSNNVNGNRWSKAESRTLSMDVELKLMSAELNGAYKRTKDLVSVSTDPRQASLDWSQYYEGVALSDGQTKADKLQDDAQKWYDLLKDHVGFSNDSSGEAVNGVMSANIPNGWEVETPFSGQAYNGSGSYPQGQCTWYVYNRAYQLGIKFDSFMGNGGDWASKAGYSVSHEPKLHTALSFVQGQAGSDPTYGHVAFVEQVKDDGSILISEMNVTGLPPLTVSYRTFSADEAKQFWYVEGK</sequence>
<accession>A0A6H0UI34</accession>
<dbReference type="InterPro" id="IPR007921">
    <property type="entry name" value="CHAP_dom"/>
</dbReference>
<proteinExistence type="predicted"/>
<dbReference type="Gene3D" id="1.10.530.10">
    <property type="match status" value="1"/>
</dbReference>
<protein>
    <submittedName>
        <fullName evidence="2">CHAP domain-containing protein</fullName>
    </submittedName>
</protein>
<organism evidence="2 3">
    <name type="scientific">Pseudolactococcus raffinolactis</name>
    <dbReference type="NCBI Taxonomy" id="1366"/>
    <lineage>
        <taxon>Bacteria</taxon>
        <taxon>Bacillati</taxon>
        <taxon>Bacillota</taxon>
        <taxon>Bacilli</taxon>
        <taxon>Lactobacillales</taxon>
        <taxon>Streptococcaceae</taxon>
        <taxon>Pseudolactococcus</taxon>
    </lineage>
</organism>
<dbReference type="AlphaFoldDB" id="A0A6H0UI34"/>
<dbReference type="InterPro" id="IPR038765">
    <property type="entry name" value="Papain-like_cys_pep_sf"/>
</dbReference>
<dbReference type="EMBL" id="CP047616">
    <property type="protein sequence ID" value="QIW54517.1"/>
    <property type="molecule type" value="Genomic_DNA"/>
</dbReference>
<dbReference type="PROSITE" id="PS50911">
    <property type="entry name" value="CHAP"/>
    <property type="match status" value="1"/>
</dbReference>
<evidence type="ECO:0000313" key="2">
    <source>
        <dbReference type="EMBL" id="QIW54517.1"/>
    </source>
</evidence>
<dbReference type="SUPFAM" id="SSF54001">
    <property type="entry name" value="Cysteine proteinases"/>
    <property type="match status" value="1"/>
</dbReference>
<name>A0A6H0UI34_9LACT</name>
<reference evidence="2 3" key="1">
    <citation type="submission" date="2019-12" db="EMBL/GenBank/DDBJ databases">
        <title>Whole genome sequences of Lactococcus raffinolactis strains isolated from sewage.</title>
        <authorList>
            <person name="Ybazeta G."/>
            <person name="Ross M."/>
            <person name="Brabant-Kirwan D."/>
            <person name="Saleh M."/>
            <person name="Dillon J.A."/>
            <person name="Splinter K."/>
            <person name="Nokhbeh R."/>
        </authorList>
    </citation>
    <scope>NUCLEOTIDE SEQUENCE [LARGE SCALE GENOMIC DNA]</scope>
    <source>
        <strain evidence="2 3">Lr_19_5</strain>
    </source>
</reference>
<dbReference type="RefSeq" id="WP_167839020.1">
    <property type="nucleotide sequence ID" value="NZ_CP047616.1"/>
</dbReference>
<evidence type="ECO:0000259" key="1">
    <source>
        <dbReference type="PROSITE" id="PS50911"/>
    </source>
</evidence>
<dbReference type="Proteomes" id="UP000501945">
    <property type="component" value="Chromosome"/>
</dbReference>